<dbReference type="GO" id="GO:0005737">
    <property type="term" value="C:cytoplasm"/>
    <property type="evidence" value="ECO:0007669"/>
    <property type="project" value="UniProtKB-SubCell"/>
</dbReference>
<evidence type="ECO:0000256" key="2">
    <source>
        <dbReference type="ARBA" id="ARBA00005912"/>
    </source>
</evidence>
<dbReference type="SUPFAM" id="SSF55194">
    <property type="entry name" value="Ribosome recycling factor, RRF"/>
    <property type="match status" value="1"/>
</dbReference>
<dbReference type="HAMAP" id="MF_00040">
    <property type="entry name" value="RRF"/>
    <property type="match status" value="1"/>
</dbReference>
<dbReference type="PANTHER" id="PTHR20982:SF3">
    <property type="entry name" value="MITOCHONDRIAL RIBOSOME RECYCLING FACTOR PSEUDO 1"/>
    <property type="match status" value="1"/>
</dbReference>
<evidence type="ECO:0000256" key="4">
    <source>
        <dbReference type="ARBA" id="ARBA00022917"/>
    </source>
</evidence>
<dbReference type="GO" id="GO:0043023">
    <property type="term" value="F:ribosomal large subunit binding"/>
    <property type="evidence" value="ECO:0007669"/>
    <property type="project" value="TreeGrafter"/>
</dbReference>
<name>A0A6J7DBE8_9ZZZZ</name>
<dbReference type="InterPro" id="IPR036191">
    <property type="entry name" value="RRF_sf"/>
</dbReference>
<gene>
    <name evidence="6" type="ORF">UFOPK3342_00616</name>
</gene>
<comment type="subcellular location">
    <subcellularLocation>
        <location evidence="1">Cytoplasm</location>
    </subcellularLocation>
</comment>
<evidence type="ECO:0000256" key="3">
    <source>
        <dbReference type="ARBA" id="ARBA00022490"/>
    </source>
</evidence>
<keyword evidence="3" id="KW-0963">Cytoplasm</keyword>
<dbReference type="Gene3D" id="1.10.132.20">
    <property type="entry name" value="Ribosome-recycling factor"/>
    <property type="match status" value="1"/>
</dbReference>
<dbReference type="NCBIfam" id="TIGR00496">
    <property type="entry name" value="frr"/>
    <property type="match status" value="1"/>
</dbReference>
<dbReference type="Pfam" id="PF01765">
    <property type="entry name" value="RRF"/>
    <property type="match status" value="1"/>
</dbReference>
<dbReference type="EMBL" id="CAFBLH010000015">
    <property type="protein sequence ID" value="CAB4864443.1"/>
    <property type="molecule type" value="Genomic_DNA"/>
</dbReference>
<dbReference type="InterPro" id="IPR023584">
    <property type="entry name" value="Ribosome_recyc_fac_dom"/>
</dbReference>
<evidence type="ECO:0000256" key="1">
    <source>
        <dbReference type="ARBA" id="ARBA00004496"/>
    </source>
</evidence>
<reference evidence="6" key="1">
    <citation type="submission" date="2020-05" db="EMBL/GenBank/DDBJ databases">
        <authorList>
            <person name="Chiriac C."/>
            <person name="Salcher M."/>
            <person name="Ghai R."/>
            <person name="Kavagutti S V."/>
        </authorList>
    </citation>
    <scope>NUCLEOTIDE SEQUENCE</scope>
</reference>
<evidence type="ECO:0000259" key="5">
    <source>
        <dbReference type="Pfam" id="PF01765"/>
    </source>
</evidence>
<organism evidence="6">
    <name type="scientific">freshwater metagenome</name>
    <dbReference type="NCBI Taxonomy" id="449393"/>
    <lineage>
        <taxon>unclassified sequences</taxon>
        <taxon>metagenomes</taxon>
        <taxon>ecological metagenomes</taxon>
    </lineage>
</organism>
<feature type="domain" description="Ribosome recycling factor" evidence="5">
    <location>
        <begin position="23"/>
        <end position="185"/>
    </location>
</feature>
<keyword evidence="4" id="KW-0648">Protein biosynthesis</keyword>
<accession>A0A6J7DBE8</accession>
<dbReference type="Gene3D" id="3.30.1360.40">
    <property type="match status" value="1"/>
</dbReference>
<dbReference type="AlphaFoldDB" id="A0A6J7DBE8"/>
<sequence>MSDIAGVLKDADIKMGKAVEVAKDDFAAIRTGRAHPSLFNKIMVDYYGTYTALSQLASIQVPEARMATIAPFDKGAMASIEKAIRDSDLGVNPSSDGGLIRINFPQLTEERRKEYIKLVKSKAEDSKISIRNIRRTAKEAVEKMEKDGDVGKDDVARGEKELEKITAVHVAQIDEMFKHKETELLEI</sequence>
<dbReference type="PANTHER" id="PTHR20982">
    <property type="entry name" value="RIBOSOME RECYCLING FACTOR"/>
    <property type="match status" value="1"/>
</dbReference>
<proteinExistence type="inferred from homology"/>
<evidence type="ECO:0000313" key="6">
    <source>
        <dbReference type="EMBL" id="CAB4864443.1"/>
    </source>
</evidence>
<dbReference type="InterPro" id="IPR002661">
    <property type="entry name" value="Ribosome_recyc_fac"/>
</dbReference>
<dbReference type="FunFam" id="1.10.132.20:FF:000001">
    <property type="entry name" value="Ribosome-recycling factor"/>
    <property type="match status" value="1"/>
</dbReference>
<dbReference type="CDD" id="cd00520">
    <property type="entry name" value="RRF"/>
    <property type="match status" value="1"/>
</dbReference>
<dbReference type="FunFam" id="3.30.1360.40:FF:000001">
    <property type="entry name" value="Ribosome-recycling factor"/>
    <property type="match status" value="1"/>
</dbReference>
<protein>
    <submittedName>
        <fullName evidence="6">Unannotated protein</fullName>
    </submittedName>
</protein>
<comment type="similarity">
    <text evidence="2">Belongs to the RRF family.</text>
</comment>
<dbReference type="GO" id="GO:0006412">
    <property type="term" value="P:translation"/>
    <property type="evidence" value="ECO:0007669"/>
    <property type="project" value="UniProtKB-KW"/>
</dbReference>